<keyword evidence="2" id="KW-1185">Reference proteome</keyword>
<dbReference type="Proteomes" id="UP001164459">
    <property type="component" value="Chromosome"/>
</dbReference>
<protein>
    <submittedName>
        <fullName evidence="1">DUF6368 family protein</fullName>
    </submittedName>
</protein>
<dbReference type="Pfam" id="PF19895">
    <property type="entry name" value="DUF6368"/>
    <property type="match status" value="1"/>
</dbReference>
<sequence>MSGPSASVLVFEPLGPAELDAFQAMLTALGSKRTGDRFWVRDALVLGDSPGEASEAEERPFSAFVGRFPGETYDSEQIDFILRVFGRPAHVIDLVAFAGDPRDHRILGELCRRTTERLGGVVDFLGALRLPLAERTALTERGLVEDPDGGDFGDAAFMGAWLAHPSFHMIK</sequence>
<accession>A0ABY7GWJ7</accession>
<evidence type="ECO:0000313" key="2">
    <source>
        <dbReference type="Proteomes" id="UP001164459"/>
    </source>
</evidence>
<organism evidence="1 2">
    <name type="scientific">Nannocystis punicea</name>
    <dbReference type="NCBI Taxonomy" id="2995304"/>
    <lineage>
        <taxon>Bacteria</taxon>
        <taxon>Pseudomonadati</taxon>
        <taxon>Myxococcota</taxon>
        <taxon>Polyangia</taxon>
        <taxon>Nannocystales</taxon>
        <taxon>Nannocystaceae</taxon>
        <taxon>Nannocystis</taxon>
    </lineage>
</organism>
<proteinExistence type="predicted"/>
<dbReference type="InterPro" id="IPR045948">
    <property type="entry name" value="DUF6368"/>
</dbReference>
<evidence type="ECO:0000313" key="1">
    <source>
        <dbReference type="EMBL" id="WAS91194.1"/>
    </source>
</evidence>
<dbReference type="EMBL" id="CP114040">
    <property type="protein sequence ID" value="WAS91194.1"/>
    <property type="molecule type" value="Genomic_DNA"/>
</dbReference>
<dbReference type="RefSeq" id="WP_269033558.1">
    <property type="nucleotide sequence ID" value="NZ_CP114040.1"/>
</dbReference>
<name>A0ABY7GWJ7_9BACT</name>
<reference evidence="1" key="1">
    <citation type="submission" date="2022-11" db="EMBL/GenBank/DDBJ databases">
        <title>Minimal conservation of predation-associated metabolite biosynthetic gene clusters underscores biosynthetic potential of Myxococcota including descriptions for ten novel species: Archangium lansinium sp. nov., Myxococcus landrumus sp. nov., Nannocystis bai.</title>
        <authorList>
            <person name="Ahearne A."/>
            <person name="Stevens C."/>
            <person name="Dowd S."/>
        </authorList>
    </citation>
    <scope>NUCLEOTIDE SEQUENCE</scope>
    <source>
        <strain evidence="1">Fl3</strain>
    </source>
</reference>
<gene>
    <name evidence="1" type="ORF">O0S08_33825</name>
</gene>